<gene>
    <name evidence="2" type="ORF">AMECASPLE_004851</name>
</gene>
<evidence type="ECO:0000256" key="1">
    <source>
        <dbReference type="SAM" id="MobiDB-lite"/>
    </source>
</evidence>
<feature type="region of interest" description="Disordered" evidence="1">
    <location>
        <begin position="1"/>
        <end position="20"/>
    </location>
</feature>
<feature type="compositionally biased region" description="Basic and acidic residues" evidence="1">
    <location>
        <begin position="1"/>
        <end position="10"/>
    </location>
</feature>
<evidence type="ECO:0000313" key="2">
    <source>
        <dbReference type="EMBL" id="MEQ2306124.1"/>
    </source>
</evidence>
<sequence length="103" mass="11613">MEKIRLDKESGSVYPAFSSDPTNGPLLTEILPPETSDCSTHSHAHVKTLFSADCRTNNLPQQKKSVRTKKSSYLETSIMCENVRRLTAAVMTYIRRQKTRVAL</sequence>
<accession>A0ABV0ZJT0</accession>
<protein>
    <submittedName>
        <fullName evidence="2">Uncharacterized protein</fullName>
    </submittedName>
</protein>
<name>A0ABV0ZJT0_9TELE</name>
<proteinExistence type="predicted"/>
<organism evidence="2 3">
    <name type="scientific">Ameca splendens</name>
    <dbReference type="NCBI Taxonomy" id="208324"/>
    <lineage>
        <taxon>Eukaryota</taxon>
        <taxon>Metazoa</taxon>
        <taxon>Chordata</taxon>
        <taxon>Craniata</taxon>
        <taxon>Vertebrata</taxon>
        <taxon>Euteleostomi</taxon>
        <taxon>Actinopterygii</taxon>
        <taxon>Neopterygii</taxon>
        <taxon>Teleostei</taxon>
        <taxon>Neoteleostei</taxon>
        <taxon>Acanthomorphata</taxon>
        <taxon>Ovalentaria</taxon>
        <taxon>Atherinomorphae</taxon>
        <taxon>Cyprinodontiformes</taxon>
        <taxon>Goodeidae</taxon>
        <taxon>Ameca</taxon>
    </lineage>
</organism>
<dbReference type="EMBL" id="JAHRIP010066044">
    <property type="protein sequence ID" value="MEQ2306124.1"/>
    <property type="molecule type" value="Genomic_DNA"/>
</dbReference>
<reference evidence="2 3" key="1">
    <citation type="submission" date="2021-06" db="EMBL/GenBank/DDBJ databases">
        <authorList>
            <person name="Palmer J.M."/>
        </authorList>
    </citation>
    <scope>NUCLEOTIDE SEQUENCE [LARGE SCALE GENOMIC DNA]</scope>
    <source>
        <strain evidence="2 3">AS_MEX2019</strain>
        <tissue evidence="2">Muscle</tissue>
    </source>
</reference>
<comment type="caution">
    <text evidence="2">The sequence shown here is derived from an EMBL/GenBank/DDBJ whole genome shotgun (WGS) entry which is preliminary data.</text>
</comment>
<dbReference type="Proteomes" id="UP001469553">
    <property type="component" value="Unassembled WGS sequence"/>
</dbReference>
<keyword evidence="3" id="KW-1185">Reference proteome</keyword>
<evidence type="ECO:0000313" key="3">
    <source>
        <dbReference type="Proteomes" id="UP001469553"/>
    </source>
</evidence>